<protein>
    <submittedName>
        <fullName evidence="4">N-acetyltransferase</fullName>
        <ecNumber evidence="4">2.3.1.-</ecNumber>
    </submittedName>
</protein>
<organism evidence="4 5">
    <name type="scientific">Alistipes hominis</name>
    <dbReference type="NCBI Taxonomy" id="2763015"/>
    <lineage>
        <taxon>Bacteria</taxon>
        <taxon>Pseudomonadati</taxon>
        <taxon>Bacteroidota</taxon>
        <taxon>Bacteroidia</taxon>
        <taxon>Bacteroidales</taxon>
        <taxon>Rikenellaceae</taxon>
        <taxon>Alistipes</taxon>
    </lineage>
</organism>
<dbReference type="Pfam" id="PF13508">
    <property type="entry name" value="Acetyltransf_7"/>
    <property type="match status" value="1"/>
</dbReference>
<dbReference type="Gene3D" id="3.40.630.30">
    <property type="match status" value="1"/>
</dbReference>
<dbReference type="PANTHER" id="PTHR43800">
    <property type="entry name" value="PEPTIDYL-LYSINE N-ACETYLTRANSFERASE YJAB"/>
    <property type="match status" value="1"/>
</dbReference>
<evidence type="ECO:0000256" key="1">
    <source>
        <dbReference type="ARBA" id="ARBA00022679"/>
    </source>
</evidence>
<name>A0ABR7CPM6_9BACT</name>
<dbReference type="EC" id="2.3.1.-" evidence="4"/>
<keyword evidence="2 4" id="KW-0012">Acyltransferase</keyword>
<dbReference type="CDD" id="cd04301">
    <property type="entry name" value="NAT_SF"/>
    <property type="match status" value="1"/>
</dbReference>
<reference evidence="4 5" key="1">
    <citation type="submission" date="2020-08" db="EMBL/GenBank/DDBJ databases">
        <title>Genome public.</title>
        <authorList>
            <person name="Liu C."/>
            <person name="Sun Q."/>
        </authorList>
    </citation>
    <scope>NUCLEOTIDE SEQUENCE [LARGE SCALE GENOMIC DNA]</scope>
    <source>
        <strain evidence="4 5">New-7</strain>
    </source>
</reference>
<dbReference type="SUPFAM" id="SSF55729">
    <property type="entry name" value="Acyl-CoA N-acyltransferases (Nat)"/>
    <property type="match status" value="1"/>
</dbReference>
<dbReference type="InterPro" id="IPR016181">
    <property type="entry name" value="Acyl_CoA_acyltransferase"/>
</dbReference>
<gene>
    <name evidence="4" type="ORF">H8S08_10730</name>
</gene>
<evidence type="ECO:0000313" key="4">
    <source>
        <dbReference type="EMBL" id="MBC5617487.1"/>
    </source>
</evidence>
<comment type="caution">
    <text evidence="4">The sequence shown here is derived from an EMBL/GenBank/DDBJ whole genome shotgun (WGS) entry which is preliminary data.</text>
</comment>
<dbReference type="GO" id="GO:0016746">
    <property type="term" value="F:acyltransferase activity"/>
    <property type="evidence" value="ECO:0007669"/>
    <property type="project" value="UniProtKB-KW"/>
</dbReference>
<proteinExistence type="predicted"/>
<keyword evidence="1 4" id="KW-0808">Transferase</keyword>
<evidence type="ECO:0000313" key="5">
    <source>
        <dbReference type="Proteomes" id="UP000636891"/>
    </source>
</evidence>
<accession>A0ABR7CPM6</accession>
<dbReference type="InterPro" id="IPR000182">
    <property type="entry name" value="GNAT_dom"/>
</dbReference>
<sequence length="146" mass="17157">MIRPLEPEDTDTVLEIWLRSSVAAHDFVPRSYWEGKLDEMRTRYLPDSRTFVYQDESAESVCGFVSLVENYVAALFVHPDRQGQGIGRRLLQWAAAQYPTLELSVYAENKRAVRFYLREGFEIRQEQTDANTGRKELHLLLRNKRY</sequence>
<dbReference type="PANTHER" id="PTHR43800:SF1">
    <property type="entry name" value="PEPTIDYL-LYSINE N-ACETYLTRANSFERASE YJAB"/>
    <property type="match status" value="1"/>
</dbReference>
<evidence type="ECO:0000259" key="3">
    <source>
        <dbReference type="PROSITE" id="PS51186"/>
    </source>
</evidence>
<keyword evidence="5" id="KW-1185">Reference proteome</keyword>
<dbReference type="EMBL" id="JACOOK010000006">
    <property type="protein sequence ID" value="MBC5617487.1"/>
    <property type="molecule type" value="Genomic_DNA"/>
</dbReference>
<dbReference type="RefSeq" id="WP_101570626.1">
    <property type="nucleotide sequence ID" value="NZ_JACOOK010000006.1"/>
</dbReference>
<feature type="domain" description="N-acetyltransferase" evidence="3">
    <location>
        <begin position="1"/>
        <end position="146"/>
    </location>
</feature>
<dbReference type="NCBIfam" id="NF007853">
    <property type="entry name" value="PRK10562.1"/>
    <property type="match status" value="1"/>
</dbReference>
<dbReference type="Proteomes" id="UP000636891">
    <property type="component" value="Unassembled WGS sequence"/>
</dbReference>
<evidence type="ECO:0000256" key="2">
    <source>
        <dbReference type="ARBA" id="ARBA00023315"/>
    </source>
</evidence>
<dbReference type="PROSITE" id="PS51186">
    <property type="entry name" value="GNAT"/>
    <property type="match status" value="1"/>
</dbReference>